<dbReference type="AlphaFoldDB" id="A0A4Y2TYE3"/>
<proteinExistence type="predicted"/>
<protein>
    <submittedName>
        <fullName evidence="1">Uncharacterized protein</fullName>
    </submittedName>
</protein>
<dbReference type="Proteomes" id="UP000499080">
    <property type="component" value="Unassembled WGS sequence"/>
</dbReference>
<dbReference type="EMBL" id="BGPR01032255">
    <property type="protein sequence ID" value="GBO05729.1"/>
    <property type="molecule type" value="Genomic_DNA"/>
</dbReference>
<name>A0A4Y2TYE3_ARAVE</name>
<sequence>MKEVVPPDQYVHGKIDDVQQDTFQEVLPYAVQPDCPFPTVFETRNSHFTETLINFFLVTRPKETISNQFNCSLYSRCSEDLTRQQPNIVAFDIFATRRHSDANYCEGKRTEICKPSSR</sequence>
<accession>A0A4Y2TYE3</accession>
<reference evidence="1 2" key="1">
    <citation type="journal article" date="2019" name="Sci. Rep.">
        <title>Orb-weaving spider Araneus ventricosus genome elucidates the spidroin gene catalogue.</title>
        <authorList>
            <person name="Kono N."/>
            <person name="Nakamura H."/>
            <person name="Ohtoshi R."/>
            <person name="Moran D.A.P."/>
            <person name="Shinohara A."/>
            <person name="Yoshida Y."/>
            <person name="Fujiwara M."/>
            <person name="Mori M."/>
            <person name="Tomita M."/>
            <person name="Arakawa K."/>
        </authorList>
    </citation>
    <scope>NUCLEOTIDE SEQUENCE [LARGE SCALE GENOMIC DNA]</scope>
</reference>
<keyword evidence="2" id="KW-1185">Reference proteome</keyword>
<organism evidence="1 2">
    <name type="scientific">Araneus ventricosus</name>
    <name type="common">Orbweaver spider</name>
    <name type="synonym">Epeira ventricosa</name>
    <dbReference type="NCBI Taxonomy" id="182803"/>
    <lineage>
        <taxon>Eukaryota</taxon>
        <taxon>Metazoa</taxon>
        <taxon>Ecdysozoa</taxon>
        <taxon>Arthropoda</taxon>
        <taxon>Chelicerata</taxon>
        <taxon>Arachnida</taxon>
        <taxon>Araneae</taxon>
        <taxon>Araneomorphae</taxon>
        <taxon>Entelegynae</taxon>
        <taxon>Araneoidea</taxon>
        <taxon>Araneidae</taxon>
        <taxon>Araneus</taxon>
    </lineage>
</organism>
<feature type="non-terminal residue" evidence="1">
    <location>
        <position position="118"/>
    </location>
</feature>
<comment type="caution">
    <text evidence="1">The sequence shown here is derived from an EMBL/GenBank/DDBJ whole genome shotgun (WGS) entry which is preliminary data.</text>
</comment>
<evidence type="ECO:0000313" key="1">
    <source>
        <dbReference type="EMBL" id="GBO05729.1"/>
    </source>
</evidence>
<gene>
    <name evidence="1" type="ORF">AVEN_174269_1</name>
</gene>
<evidence type="ECO:0000313" key="2">
    <source>
        <dbReference type="Proteomes" id="UP000499080"/>
    </source>
</evidence>